<dbReference type="RefSeq" id="WP_162375379.1">
    <property type="nucleotide sequence ID" value="NZ_JBHTKN010000003.1"/>
</dbReference>
<name>A0ABW3LUC8_9GAMM</name>
<sequence length="78" mass="8496">MDAHKAMAADAFPDLPVVTMTKVMDAVSVMRCSCALHIDVPASVRTAWSGAPAHGKKKAAIGRLCWMPRRKAAHHFIR</sequence>
<dbReference type="EMBL" id="JBHTKN010000003">
    <property type="protein sequence ID" value="MFD1042053.1"/>
    <property type="molecule type" value="Genomic_DNA"/>
</dbReference>
<organism evidence="1 2">
    <name type="scientific">Pseudoxanthomonas kaohsiungensis</name>
    <dbReference type="NCBI Taxonomy" id="283923"/>
    <lineage>
        <taxon>Bacteria</taxon>
        <taxon>Pseudomonadati</taxon>
        <taxon>Pseudomonadota</taxon>
        <taxon>Gammaproteobacteria</taxon>
        <taxon>Lysobacterales</taxon>
        <taxon>Lysobacteraceae</taxon>
        <taxon>Pseudoxanthomonas</taxon>
    </lineage>
</organism>
<reference evidence="2" key="1">
    <citation type="journal article" date="2019" name="Int. J. Syst. Evol. Microbiol.">
        <title>The Global Catalogue of Microorganisms (GCM) 10K type strain sequencing project: providing services to taxonomists for standard genome sequencing and annotation.</title>
        <authorList>
            <consortium name="The Broad Institute Genomics Platform"/>
            <consortium name="The Broad Institute Genome Sequencing Center for Infectious Disease"/>
            <person name="Wu L."/>
            <person name="Ma J."/>
        </authorList>
    </citation>
    <scope>NUCLEOTIDE SEQUENCE [LARGE SCALE GENOMIC DNA]</scope>
    <source>
        <strain evidence="2">CCUG 55854</strain>
    </source>
</reference>
<proteinExistence type="predicted"/>
<evidence type="ECO:0000313" key="1">
    <source>
        <dbReference type="EMBL" id="MFD1042053.1"/>
    </source>
</evidence>
<dbReference type="Proteomes" id="UP001597033">
    <property type="component" value="Unassembled WGS sequence"/>
</dbReference>
<evidence type="ECO:0000313" key="2">
    <source>
        <dbReference type="Proteomes" id="UP001597033"/>
    </source>
</evidence>
<keyword evidence="2" id="KW-1185">Reference proteome</keyword>
<comment type="caution">
    <text evidence="1">The sequence shown here is derived from an EMBL/GenBank/DDBJ whole genome shotgun (WGS) entry which is preliminary data.</text>
</comment>
<protein>
    <submittedName>
        <fullName evidence="1">Uncharacterized protein</fullName>
    </submittedName>
</protein>
<gene>
    <name evidence="1" type="ORF">ACFQ2N_06815</name>
</gene>
<accession>A0ABW3LUC8</accession>